<evidence type="ECO:0000256" key="6">
    <source>
        <dbReference type="ARBA" id="ARBA00022692"/>
    </source>
</evidence>
<keyword evidence="4 12" id="KW-0328">Glycosyltransferase</keyword>
<feature type="transmembrane region" description="Helical" evidence="12">
    <location>
        <begin position="63"/>
        <end position="83"/>
    </location>
</feature>
<evidence type="ECO:0000256" key="1">
    <source>
        <dbReference type="ARBA" id="ARBA00004477"/>
    </source>
</evidence>
<evidence type="ECO:0000256" key="13">
    <source>
        <dbReference type="SAM" id="SignalP"/>
    </source>
</evidence>
<evidence type="ECO:0000256" key="5">
    <source>
        <dbReference type="ARBA" id="ARBA00022679"/>
    </source>
</evidence>
<evidence type="ECO:0000256" key="4">
    <source>
        <dbReference type="ARBA" id="ARBA00022676"/>
    </source>
</evidence>
<dbReference type="EMBL" id="OZ037944">
    <property type="protein sequence ID" value="CAL1695048.1"/>
    <property type="molecule type" value="Genomic_DNA"/>
</dbReference>
<dbReference type="Proteomes" id="UP001497453">
    <property type="component" value="Chromosome 1"/>
</dbReference>
<keyword evidence="15" id="KW-1185">Reference proteome</keyword>
<keyword evidence="6 12" id="KW-0812">Transmembrane</keyword>
<name>A0ABP1CK36_9APHY</name>
<feature type="transmembrane region" description="Helical" evidence="12">
    <location>
        <begin position="182"/>
        <end position="203"/>
    </location>
</feature>
<protein>
    <recommendedName>
        <fullName evidence="12">Mannosyltransferase</fullName>
        <ecNumber evidence="12">2.4.1.-</ecNumber>
    </recommendedName>
</protein>
<evidence type="ECO:0000256" key="12">
    <source>
        <dbReference type="RuleBase" id="RU363075"/>
    </source>
</evidence>
<keyword evidence="8 12" id="KW-1133">Transmembrane helix</keyword>
<comment type="function">
    <text evidence="10">Mannosyltransferase that operates in the biosynthetic pathway of dolichol-linked oligosaccharides, the glycan precursors employed in protein asparagine (N)-glycosylation. The assembly of dolichol-linked oligosaccharides begins on the cytosolic side of the endoplasmic reticulum membrane and finishes in its lumen. The sequential addition of sugars to dolichol pyrophosphate produces dolichol-linked oligosaccharides containing fourteen sugars, including two GlcNAcs, nine mannoses and three glucoses. Once assembled, the oligosaccharide is transferred from the lipid to nascent proteins by oligosaccharyltransferases. In the lumen of the endoplasmic reticulum, adds the eighth mannose residue in an alpha-1,6 linkage onto Man(7)GlcNAc(2)-PP-dolichol to produce Man(8)GlcNAc(2)-PP-dolichol.</text>
</comment>
<comment type="pathway">
    <text evidence="2">Protein modification; protein glycosylation.</text>
</comment>
<feature type="transmembrane region" description="Helical" evidence="12">
    <location>
        <begin position="275"/>
        <end position="293"/>
    </location>
</feature>
<feature type="transmembrane region" description="Helical" evidence="12">
    <location>
        <begin position="144"/>
        <end position="162"/>
    </location>
</feature>
<evidence type="ECO:0000256" key="9">
    <source>
        <dbReference type="ARBA" id="ARBA00023136"/>
    </source>
</evidence>
<comment type="catalytic activity">
    <reaction evidence="11">
        <text>an alpha-D-Man-(1-&gt;2)-alpha-D-Man-(1-&gt;2)-alpha-D-Man-(1-&gt;3)-[alpha-D-Man-(1-&gt;2)-alpha-D-Man-(1-&gt;3)-alpha-D-Man-(1-&gt;6)]-beta-D-Man-(1-&gt;4)-beta-D-GlcNAc-(1-&gt;4)-alpha-D-GlcNAc-diphospho-di-trans,poly-cis-dolichol + a di-trans,poly-cis-dolichyl beta-D-mannosyl phosphate = an alpha-D-Man-(1-&gt;2)-alpha-D-Man-(1-&gt;2)-alpha-D-Man-(1-&gt;3)-[alpha-D-Man-(1-&gt;2)-alpha-D-Man-(1-&gt;3)-[alpha-D-Man-(1-&gt;6)]-alpha-D-Man-(1-&gt;6)]-beta-D-Man-(1-&gt;4)-beta-D-GlcNAc-(1-&gt;4)-alpha-D-GlcNAc-diphospho-di-trans,poly-cis-dolichol + a di-trans,poly-cis-dolichyl phosphate + H(+)</text>
        <dbReference type="Rhea" id="RHEA:29535"/>
        <dbReference type="Rhea" id="RHEA-COMP:19498"/>
        <dbReference type="Rhea" id="RHEA-COMP:19501"/>
        <dbReference type="Rhea" id="RHEA-COMP:19518"/>
        <dbReference type="Rhea" id="RHEA-COMP:19519"/>
        <dbReference type="ChEBI" id="CHEBI:15378"/>
        <dbReference type="ChEBI" id="CHEBI:57683"/>
        <dbReference type="ChEBI" id="CHEBI:58211"/>
        <dbReference type="ChEBI" id="CHEBI:132517"/>
        <dbReference type="ChEBI" id="CHEBI:132519"/>
        <dbReference type="EC" id="2.4.1.260"/>
    </reaction>
    <physiologicalReaction direction="left-to-right" evidence="11">
        <dbReference type="Rhea" id="RHEA:29536"/>
    </physiologicalReaction>
</comment>
<dbReference type="InterPro" id="IPR005599">
    <property type="entry name" value="GPI_mannosylTrfase"/>
</dbReference>
<feature type="transmembrane region" description="Helical" evidence="12">
    <location>
        <begin position="300"/>
        <end position="315"/>
    </location>
</feature>
<feature type="transmembrane region" description="Helical" evidence="12">
    <location>
        <begin position="321"/>
        <end position="341"/>
    </location>
</feature>
<keyword evidence="9 12" id="KW-0472">Membrane</keyword>
<dbReference type="EC" id="2.4.1.-" evidence="12"/>
<organism evidence="14 15">
    <name type="scientific">Somion occarium</name>
    <dbReference type="NCBI Taxonomy" id="3059160"/>
    <lineage>
        <taxon>Eukaryota</taxon>
        <taxon>Fungi</taxon>
        <taxon>Dikarya</taxon>
        <taxon>Basidiomycota</taxon>
        <taxon>Agaricomycotina</taxon>
        <taxon>Agaricomycetes</taxon>
        <taxon>Polyporales</taxon>
        <taxon>Cerrenaceae</taxon>
        <taxon>Somion</taxon>
    </lineage>
</organism>
<evidence type="ECO:0000256" key="3">
    <source>
        <dbReference type="ARBA" id="ARBA00007063"/>
    </source>
</evidence>
<proteinExistence type="inferred from homology"/>
<evidence type="ECO:0000313" key="14">
    <source>
        <dbReference type="EMBL" id="CAL1695048.1"/>
    </source>
</evidence>
<dbReference type="PANTHER" id="PTHR22760">
    <property type="entry name" value="GLYCOSYLTRANSFERASE"/>
    <property type="match status" value="1"/>
</dbReference>
<keyword evidence="13" id="KW-0732">Signal</keyword>
<keyword evidence="5" id="KW-0808">Transferase</keyword>
<reference evidence="15" key="1">
    <citation type="submission" date="2024-04" db="EMBL/GenBank/DDBJ databases">
        <authorList>
            <person name="Shaw F."/>
            <person name="Minotto A."/>
        </authorList>
    </citation>
    <scope>NUCLEOTIDE SEQUENCE [LARGE SCALE GENOMIC DNA]</scope>
</reference>
<feature type="transmembrane region" description="Helical" evidence="12">
    <location>
        <begin position="95"/>
        <end position="113"/>
    </location>
</feature>
<comment type="similarity">
    <text evidence="3 12">Belongs to the glycosyltransferase 22 family.</text>
</comment>
<feature type="transmembrane region" description="Helical" evidence="12">
    <location>
        <begin position="348"/>
        <end position="371"/>
    </location>
</feature>
<evidence type="ECO:0000256" key="8">
    <source>
        <dbReference type="ARBA" id="ARBA00022989"/>
    </source>
</evidence>
<accession>A0ABP1CK36</accession>
<feature type="signal peptide" evidence="13">
    <location>
        <begin position="1"/>
        <end position="19"/>
    </location>
</feature>
<gene>
    <name evidence="14" type="ORF">GFSPODELE1_LOCUS570</name>
</gene>
<evidence type="ECO:0000256" key="10">
    <source>
        <dbReference type="ARBA" id="ARBA00044721"/>
    </source>
</evidence>
<evidence type="ECO:0000256" key="2">
    <source>
        <dbReference type="ARBA" id="ARBA00004922"/>
    </source>
</evidence>
<feature type="transmembrane region" description="Helical" evidence="12">
    <location>
        <begin position="215"/>
        <end position="239"/>
    </location>
</feature>
<evidence type="ECO:0000313" key="15">
    <source>
        <dbReference type="Proteomes" id="UP001497453"/>
    </source>
</evidence>
<dbReference type="Pfam" id="PF03901">
    <property type="entry name" value="Glyco_transf_22"/>
    <property type="match status" value="1"/>
</dbReference>
<comment type="subcellular location">
    <subcellularLocation>
        <location evidence="1 12">Endoplasmic reticulum membrane</location>
        <topology evidence="1 12">Multi-pass membrane protein</topology>
    </subcellularLocation>
</comment>
<feature type="chain" id="PRO_5045157841" description="Mannosyltransferase" evidence="13">
    <location>
        <begin position="20"/>
        <end position="517"/>
    </location>
</feature>
<sequence length="517" mass="57913">MSTSLDILLVATCWTHVLLAPYTKVEESFNLHATHDVLTYGIGADALQYYDHFIFPGAVPRTFIGSVLLAWISTPAIYVAKYYGSIQSKTDLQIVARLVLATLNAVAVCLIRRATARRYGGPAGVLYTFFTCSQFHLPFWVGRTLPNMFALLPVNIASYLLLNRAPNSQRFPSRDVNRAIGLLVSTAVIFRSEIALLLAPVLLQSWLSGATNLRNIFKVGLLSGLSSIVLTVLVDSYFWQKWPLWPELHGVYFNVVEGKSAEWGISPFHTYFSSFLPKLLLSSFPLALVGLLIDSRIRSLLFPPIAFIAALSALGHKEWRFIVYVVPLFNVAAARAATWLISRRKGSLFGRLCFLAVAGLLVCNFLVTYMLTVTSIANYPGGEALTRFNELYAERENVHVHISNLAAQTGVSLFLQTHAPPYPSQIGIKPPPKSYNWVYNKTENLTPQDITNGRHFTHAIVEVGPDVSTFSMREWDVVDTIQAFERWIPNMELLNGGKVWEPFRMVKKDKLVILERK</sequence>
<evidence type="ECO:0000256" key="11">
    <source>
        <dbReference type="ARBA" id="ARBA00048899"/>
    </source>
</evidence>
<dbReference type="PANTHER" id="PTHR22760:SF1">
    <property type="entry name" value="DOL-P-MAN:MAN(7)GLCNAC(2)-PP-DOL ALPHA-1,6-MANNOSYLTRANSFERASE"/>
    <property type="match status" value="1"/>
</dbReference>
<keyword evidence="7 12" id="KW-0256">Endoplasmic reticulum</keyword>
<evidence type="ECO:0000256" key="7">
    <source>
        <dbReference type="ARBA" id="ARBA00022824"/>
    </source>
</evidence>